<dbReference type="Proteomes" id="UP000224460">
    <property type="component" value="Unassembled WGS sequence"/>
</dbReference>
<name>A0AC61DI23_9FIRM</name>
<accession>A0AC61DI23</accession>
<evidence type="ECO:0000313" key="1">
    <source>
        <dbReference type="EMBL" id="PHV72246.1"/>
    </source>
</evidence>
<organism evidence="1 2">
    <name type="scientific">Sporanaerobium hydrogeniformans</name>
    <dbReference type="NCBI Taxonomy" id="3072179"/>
    <lineage>
        <taxon>Bacteria</taxon>
        <taxon>Bacillati</taxon>
        <taxon>Bacillota</taxon>
        <taxon>Clostridia</taxon>
        <taxon>Lachnospirales</taxon>
        <taxon>Lachnospiraceae</taxon>
        <taxon>Sporanaerobium</taxon>
    </lineage>
</organism>
<keyword evidence="2" id="KW-1185">Reference proteome</keyword>
<sequence>MVSERISKMSLFEQFTELLRQVEEELSLSLKDFEPEDFFVLEGEMEEIMFSDDEVLEKLRECGAVDSIEKDIQASVVIVRLVDGCIGTFGI</sequence>
<dbReference type="EMBL" id="PEDL01000001">
    <property type="protein sequence ID" value="PHV72246.1"/>
    <property type="molecule type" value="Genomic_DNA"/>
</dbReference>
<protein>
    <submittedName>
        <fullName evidence="1">Uncharacterized protein</fullName>
    </submittedName>
</protein>
<comment type="caution">
    <text evidence="1">The sequence shown here is derived from an EMBL/GenBank/DDBJ whole genome shotgun (WGS) entry which is preliminary data.</text>
</comment>
<reference evidence="1" key="1">
    <citation type="submission" date="2017-10" db="EMBL/GenBank/DDBJ databases">
        <title>Genome sequence of cellulolytic Lachnospiraceae bacterium XHS1971 isolated from hotspring sediment.</title>
        <authorList>
            <person name="Vasudevan G."/>
            <person name="Joshi A.J."/>
            <person name="Hivarkar S."/>
            <person name="Lanjekar V.B."/>
            <person name="Dhakephalkar P.K."/>
            <person name="Dagar S."/>
        </authorList>
    </citation>
    <scope>NUCLEOTIDE SEQUENCE</scope>
    <source>
        <strain evidence="1">XHS1971</strain>
    </source>
</reference>
<gene>
    <name evidence="1" type="ORF">CS063_01865</name>
</gene>
<proteinExistence type="predicted"/>
<evidence type="ECO:0000313" key="2">
    <source>
        <dbReference type="Proteomes" id="UP000224460"/>
    </source>
</evidence>